<dbReference type="Proteomes" id="UP001055420">
    <property type="component" value="Chromosome"/>
</dbReference>
<dbReference type="RefSeq" id="WP_235164464.1">
    <property type="nucleotide sequence ID" value="NZ_CP098805.1"/>
</dbReference>
<gene>
    <name evidence="1" type="ORF">NFI80_01515</name>
</gene>
<accession>A0ABY4XM13</accession>
<keyword evidence="2" id="KW-1185">Reference proteome</keyword>
<sequence>MKKNSPPLCPAFSGIKKSNLLGILQHDKIALLPNPLELDQDFIENLKNGSLPEQHFRFVSRCGTGECIQWKGQRCGVAAEVVNFVKSVKNDDIPDCSIRSDCRWYRQEGVSICKVCPYVLTDMKASELAIIFSNRGEDLLK</sequence>
<dbReference type="EMBL" id="CP098805">
    <property type="protein sequence ID" value="USJ31423.1"/>
    <property type="molecule type" value="Genomic_DNA"/>
</dbReference>
<evidence type="ECO:0000313" key="2">
    <source>
        <dbReference type="Proteomes" id="UP001055420"/>
    </source>
</evidence>
<reference evidence="1" key="1">
    <citation type="submission" date="2022-06" db="EMBL/GenBank/DDBJ databases">
        <title>Novel species in genus Dyadobacter.</title>
        <authorList>
            <person name="Ma C."/>
        </authorList>
    </citation>
    <scope>NUCLEOTIDE SEQUENCE</scope>
    <source>
        <strain evidence="1">CY22</strain>
    </source>
</reference>
<protein>
    <submittedName>
        <fullName evidence="1">Uncharacterized protein</fullName>
    </submittedName>
</protein>
<evidence type="ECO:0000313" key="1">
    <source>
        <dbReference type="EMBL" id="USJ31423.1"/>
    </source>
</evidence>
<proteinExistence type="predicted"/>
<name>A0ABY4XM13_9BACT</name>
<organism evidence="1 2">
    <name type="scientific">Dyadobacter chenhuakuii</name>
    <dbReference type="NCBI Taxonomy" id="2909339"/>
    <lineage>
        <taxon>Bacteria</taxon>
        <taxon>Pseudomonadati</taxon>
        <taxon>Bacteroidota</taxon>
        <taxon>Cytophagia</taxon>
        <taxon>Cytophagales</taxon>
        <taxon>Spirosomataceae</taxon>
        <taxon>Dyadobacter</taxon>
    </lineage>
</organism>